<evidence type="ECO:0000256" key="2">
    <source>
        <dbReference type="ARBA" id="ARBA00022679"/>
    </source>
</evidence>
<keyword evidence="5" id="KW-0067">ATP-binding</keyword>
<name>A0A6I4MEE1_9ACTN</name>
<dbReference type="PANTHER" id="PTHR46566:SF5">
    <property type="entry name" value="1-PHOSPHOFRUCTOKINASE"/>
    <property type="match status" value="1"/>
</dbReference>
<evidence type="ECO:0000313" key="9">
    <source>
        <dbReference type="Proteomes" id="UP000462055"/>
    </source>
</evidence>
<dbReference type="InterPro" id="IPR029056">
    <property type="entry name" value="Ribokinase-like"/>
</dbReference>
<protein>
    <submittedName>
        <fullName evidence="8">Hexose kinase</fullName>
        <ecNumber evidence="8">2.7.1.-</ecNumber>
    </submittedName>
</protein>
<dbReference type="CDD" id="cd01164">
    <property type="entry name" value="FruK_PfkB_like"/>
    <property type="match status" value="1"/>
</dbReference>
<dbReference type="SUPFAM" id="SSF53613">
    <property type="entry name" value="Ribokinase-like"/>
    <property type="match status" value="1"/>
</dbReference>
<dbReference type="GO" id="GO:0005829">
    <property type="term" value="C:cytosol"/>
    <property type="evidence" value="ECO:0007669"/>
    <property type="project" value="TreeGrafter"/>
</dbReference>
<feature type="domain" description="Carbohydrate kinase PfkB" evidence="7">
    <location>
        <begin position="13"/>
        <end position="272"/>
    </location>
</feature>
<dbReference type="Proteomes" id="UP000462055">
    <property type="component" value="Unassembled WGS sequence"/>
</dbReference>
<dbReference type="PROSITE" id="PS00584">
    <property type="entry name" value="PFKB_KINASES_2"/>
    <property type="match status" value="1"/>
</dbReference>
<accession>A0A6I4MEE1</accession>
<evidence type="ECO:0000256" key="3">
    <source>
        <dbReference type="ARBA" id="ARBA00022741"/>
    </source>
</evidence>
<dbReference type="InterPro" id="IPR011611">
    <property type="entry name" value="PfkB_dom"/>
</dbReference>
<dbReference type="PIRSF" id="PIRSF000535">
    <property type="entry name" value="1PFK/6PFK/LacC"/>
    <property type="match status" value="1"/>
</dbReference>
<keyword evidence="2 6" id="KW-0808">Transferase</keyword>
<dbReference type="Gene3D" id="3.40.1190.20">
    <property type="match status" value="1"/>
</dbReference>
<dbReference type="Pfam" id="PF00294">
    <property type="entry name" value="PfkB"/>
    <property type="match status" value="1"/>
</dbReference>
<reference evidence="8" key="1">
    <citation type="submission" date="2019-12" db="EMBL/GenBank/DDBJ databases">
        <title>Actinomadura physcomitrii sp. nov., a novel actinomycete isolated from moss [Physcomitrium sphaericum (Ludw) Fuernr].</title>
        <authorList>
            <person name="Zhuang X."/>
        </authorList>
    </citation>
    <scope>NUCLEOTIDE SEQUENCE [LARGE SCALE GENOMIC DNA]</scope>
    <source>
        <strain evidence="8">LD22</strain>
    </source>
</reference>
<dbReference type="InterPro" id="IPR002173">
    <property type="entry name" value="Carboh/pur_kinase_PfkB_CS"/>
</dbReference>
<comment type="caution">
    <text evidence="8">The sequence shown here is derived from an EMBL/GenBank/DDBJ whole genome shotgun (WGS) entry which is preliminary data.</text>
</comment>
<dbReference type="InterPro" id="IPR017583">
    <property type="entry name" value="Tagatose/fructose_Pkinase"/>
</dbReference>
<keyword evidence="3" id="KW-0547">Nucleotide-binding</keyword>
<dbReference type="GO" id="GO:0005524">
    <property type="term" value="F:ATP binding"/>
    <property type="evidence" value="ECO:0007669"/>
    <property type="project" value="UniProtKB-KW"/>
</dbReference>
<keyword evidence="9" id="KW-1185">Reference proteome</keyword>
<evidence type="ECO:0000259" key="7">
    <source>
        <dbReference type="Pfam" id="PF00294"/>
    </source>
</evidence>
<gene>
    <name evidence="8" type="ORF">F8568_027715</name>
</gene>
<proteinExistence type="inferred from homology"/>
<dbReference type="EC" id="2.7.1.-" evidence="8"/>
<evidence type="ECO:0000313" key="8">
    <source>
        <dbReference type="EMBL" id="MWA04103.1"/>
    </source>
</evidence>
<dbReference type="GO" id="GO:0008443">
    <property type="term" value="F:phosphofructokinase activity"/>
    <property type="evidence" value="ECO:0007669"/>
    <property type="project" value="TreeGrafter"/>
</dbReference>
<evidence type="ECO:0000256" key="5">
    <source>
        <dbReference type="ARBA" id="ARBA00022840"/>
    </source>
</evidence>
<dbReference type="EMBL" id="WBMS02000024">
    <property type="protein sequence ID" value="MWA04103.1"/>
    <property type="molecule type" value="Genomic_DNA"/>
</dbReference>
<dbReference type="AlphaFoldDB" id="A0A6I4MEE1"/>
<dbReference type="PROSITE" id="PS00583">
    <property type="entry name" value="PFKB_KINASES_1"/>
    <property type="match status" value="1"/>
</dbReference>
<dbReference type="RefSeq" id="WP_151596626.1">
    <property type="nucleotide sequence ID" value="NZ_WBMS02000024.1"/>
</dbReference>
<dbReference type="PANTHER" id="PTHR46566">
    <property type="entry name" value="1-PHOSPHOFRUCTOKINASE-RELATED"/>
    <property type="match status" value="1"/>
</dbReference>
<evidence type="ECO:0000256" key="4">
    <source>
        <dbReference type="ARBA" id="ARBA00022777"/>
    </source>
</evidence>
<comment type="similarity">
    <text evidence="1">Belongs to the carbohydrate kinase PfkB family.</text>
</comment>
<keyword evidence="4 8" id="KW-0418">Kinase</keyword>
<sequence>MILTVTLNPAWDVTYRVPRLTPHGSHRVASVLQRPGGKGLNVARVLHALGEEVLATGLAGGATGALVTGALDVPHAFAAIAGETRRTVTVVDTDATIFNEAGPDVRPDEWAAFQESFTSLAAGASVAVLSGSLPPGLPQDAYATLTRLARDAGARVLVDAGGPALRAAAEARPDLLKPNEAELTAAGLDAAAAGEAGALVVSLGQAGMVAVTPAGCFEAVPHEVVPGNPTGAGDAAAAALAVALRDGTPWPRALGEAVALSAAAVAAPAAGEFDPDVLRRHRRATKVRETSCPW</sequence>
<organism evidence="8 9">
    <name type="scientific">Actinomadura physcomitrii</name>
    <dbReference type="NCBI Taxonomy" id="2650748"/>
    <lineage>
        <taxon>Bacteria</taxon>
        <taxon>Bacillati</taxon>
        <taxon>Actinomycetota</taxon>
        <taxon>Actinomycetes</taxon>
        <taxon>Streptosporangiales</taxon>
        <taxon>Thermomonosporaceae</taxon>
        <taxon>Actinomadura</taxon>
    </lineage>
</organism>
<evidence type="ECO:0000256" key="1">
    <source>
        <dbReference type="ARBA" id="ARBA00010688"/>
    </source>
</evidence>
<evidence type="ECO:0000256" key="6">
    <source>
        <dbReference type="PIRNR" id="PIRNR000535"/>
    </source>
</evidence>
<dbReference type="NCBIfam" id="TIGR03168">
    <property type="entry name" value="1-PFK"/>
    <property type="match status" value="1"/>
</dbReference>